<comment type="caution">
    <text evidence="1">The sequence shown here is derived from an EMBL/GenBank/DDBJ whole genome shotgun (WGS) entry which is preliminary data.</text>
</comment>
<dbReference type="Proteomes" id="UP000821865">
    <property type="component" value="Chromosome 1"/>
</dbReference>
<reference evidence="1" key="1">
    <citation type="submission" date="2020-05" db="EMBL/GenBank/DDBJ databases">
        <title>Large-scale comparative analyses of tick genomes elucidate their genetic diversity and vector capacities.</title>
        <authorList>
            <person name="Jia N."/>
            <person name="Wang J."/>
            <person name="Shi W."/>
            <person name="Du L."/>
            <person name="Sun Y."/>
            <person name="Zhan W."/>
            <person name="Jiang J."/>
            <person name="Wang Q."/>
            <person name="Zhang B."/>
            <person name="Ji P."/>
            <person name="Sakyi L.B."/>
            <person name="Cui X."/>
            <person name="Yuan T."/>
            <person name="Jiang B."/>
            <person name="Yang W."/>
            <person name="Lam T.T.-Y."/>
            <person name="Chang Q."/>
            <person name="Ding S."/>
            <person name="Wang X."/>
            <person name="Zhu J."/>
            <person name="Ruan X."/>
            <person name="Zhao L."/>
            <person name="Wei J."/>
            <person name="Que T."/>
            <person name="Du C."/>
            <person name="Cheng J."/>
            <person name="Dai P."/>
            <person name="Han X."/>
            <person name="Huang E."/>
            <person name="Gao Y."/>
            <person name="Liu J."/>
            <person name="Shao H."/>
            <person name="Ye R."/>
            <person name="Li L."/>
            <person name="Wei W."/>
            <person name="Wang X."/>
            <person name="Wang C."/>
            <person name="Yang T."/>
            <person name="Huo Q."/>
            <person name="Li W."/>
            <person name="Guo W."/>
            <person name="Chen H."/>
            <person name="Zhou L."/>
            <person name="Ni X."/>
            <person name="Tian J."/>
            <person name="Zhou Y."/>
            <person name="Sheng Y."/>
            <person name="Liu T."/>
            <person name="Pan Y."/>
            <person name="Xia L."/>
            <person name="Li J."/>
            <person name="Zhao F."/>
            <person name="Cao W."/>
        </authorList>
    </citation>
    <scope>NUCLEOTIDE SEQUENCE</scope>
    <source>
        <strain evidence="1">Dsil-2018</strain>
    </source>
</reference>
<evidence type="ECO:0000313" key="2">
    <source>
        <dbReference type="Proteomes" id="UP000821865"/>
    </source>
</evidence>
<keyword evidence="2" id="KW-1185">Reference proteome</keyword>
<accession>A0ACB8DV64</accession>
<protein>
    <submittedName>
        <fullName evidence="1">Uncharacterized protein</fullName>
    </submittedName>
</protein>
<name>A0ACB8DV64_DERSI</name>
<evidence type="ECO:0000313" key="1">
    <source>
        <dbReference type="EMBL" id="KAH7978231.1"/>
    </source>
</evidence>
<proteinExistence type="predicted"/>
<dbReference type="EMBL" id="CM023470">
    <property type="protein sequence ID" value="KAH7978231.1"/>
    <property type="molecule type" value="Genomic_DNA"/>
</dbReference>
<sequence>MERQRKLAALKLLLILKRRRAFSRKYWVRPTWTKRSDESEFFTAMKLMKNGDESLFYMFYRMSPETFDMLHSLVREDLTKEQCPSRAPISSGERLALTLRRCVENAFGILVSRWRIYERQINMEPKNADIIVKATCVLHNFLSSNAASTYCPPGYADFQDMFGTVSSGTWRQGPESTAVFGLEKSKAHNCTRVANAVRQEFLKYFNDEGQVPWQWKLPGVAAQRDDANKQATSG</sequence>
<organism evidence="1 2">
    <name type="scientific">Dermacentor silvarum</name>
    <name type="common">Tick</name>
    <dbReference type="NCBI Taxonomy" id="543639"/>
    <lineage>
        <taxon>Eukaryota</taxon>
        <taxon>Metazoa</taxon>
        <taxon>Ecdysozoa</taxon>
        <taxon>Arthropoda</taxon>
        <taxon>Chelicerata</taxon>
        <taxon>Arachnida</taxon>
        <taxon>Acari</taxon>
        <taxon>Parasitiformes</taxon>
        <taxon>Ixodida</taxon>
        <taxon>Ixodoidea</taxon>
        <taxon>Ixodidae</taxon>
        <taxon>Rhipicephalinae</taxon>
        <taxon>Dermacentor</taxon>
    </lineage>
</organism>
<gene>
    <name evidence="1" type="ORF">HPB49_004874</name>
</gene>